<dbReference type="InterPro" id="IPR002772">
    <property type="entry name" value="Glyco_hydro_3_C"/>
</dbReference>
<evidence type="ECO:0000256" key="2">
    <source>
        <dbReference type="ARBA" id="ARBA00023295"/>
    </source>
</evidence>
<gene>
    <name evidence="5" type="ORF">CTI12_AA265520</name>
</gene>
<dbReference type="SUPFAM" id="SSF52279">
    <property type="entry name" value="Beta-D-glucan exohydrolase, C-terminal domain"/>
    <property type="match status" value="1"/>
</dbReference>
<dbReference type="InterPro" id="IPR051915">
    <property type="entry name" value="Cellulose_Degrad_GH3"/>
</dbReference>
<sequence length="443" mass="49176">MASFTSHLSLHTGPATYYSRKWLTYTMSSGPHFTRSKAIVLSLKNSEGKIPLELSSKQLRFSGLDQLTRRCGSVQIPVIKAAGVEPSSAPAEEDPNFPILLYLDCFVSVAQLAVGVTLCIMNWSLGFHKRAPINKDLLTVIAPIAVFHTVVHLLFNNILNSEVVRPVSLIHKGNAPSLTSGAFCFGAILCYIWLLDFSIRLMDCYRPPFFLDILGVRCPYRYSTNVYAYVSIISLFFCIPLALHMEGPTMLYDQLSRAIAKNGMVTIFIFKNLYQYIHEADSEMKLYLTAIVDLALETRCKLEEQMTATSPVDNTTKVVVRELPYAETFGDNSNLTIPESGQSTIRNVSGLVKFVAVLITGRPVVVHPFLDTVDILVAAWLPISEGQGVTDVLLVNGDYGFTGKLARTWFKSVDELPMNVGDRRYDPLYPFGFGPTSTPTKTT</sequence>
<dbReference type="GO" id="GO:0009251">
    <property type="term" value="P:glucan catabolic process"/>
    <property type="evidence" value="ECO:0007669"/>
    <property type="project" value="TreeGrafter"/>
</dbReference>
<dbReference type="InterPro" id="IPR036881">
    <property type="entry name" value="Glyco_hydro_3_C_sf"/>
</dbReference>
<keyword evidence="3" id="KW-0472">Membrane</keyword>
<comment type="caution">
    <text evidence="5">The sequence shown here is derived from an EMBL/GenBank/DDBJ whole genome shotgun (WGS) entry which is preliminary data.</text>
</comment>
<feature type="transmembrane region" description="Helical" evidence="3">
    <location>
        <begin position="175"/>
        <end position="195"/>
    </location>
</feature>
<dbReference type="Proteomes" id="UP000245207">
    <property type="component" value="Unassembled WGS sequence"/>
</dbReference>
<feature type="transmembrane region" description="Helical" evidence="3">
    <location>
        <begin position="226"/>
        <end position="245"/>
    </location>
</feature>
<dbReference type="PANTHER" id="PTHR30620:SF91">
    <property type="entry name" value="BETA-GLUCOSIDASE"/>
    <property type="match status" value="1"/>
</dbReference>
<dbReference type="Pfam" id="PF01915">
    <property type="entry name" value="Glyco_hydro_3_C"/>
    <property type="match status" value="1"/>
</dbReference>
<feature type="transmembrane region" description="Helical" evidence="3">
    <location>
        <begin position="99"/>
        <end position="125"/>
    </location>
</feature>
<evidence type="ECO:0000256" key="3">
    <source>
        <dbReference type="SAM" id="Phobius"/>
    </source>
</evidence>
<evidence type="ECO:0000256" key="1">
    <source>
        <dbReference type="ARBA" id="ARBA00022801"/>
    </source>
</evidence>
<keyword evidence="3" id="KW-0812">Transmembrane</keyword>
<dbReference type="GO" id="GO:0008422">
    <property type="term" value="F:beta-glucosidase activity"/>
    <property type="evidence" value="ECO:0007669"/>
    <property type="project" value="TreeGrafter"/>
</dbReference>
<evidence type="ECO:0000313" key="5">
    <source>
        <dbReference type="EMBL" id="PWA72872.1"/>
    </source>
</evidence>
<dbReference type="EMBL" id="PKPP01002829">
    <property type="protein sequence ID" value="PWA72872.1"/>
    <property type="molecule type" value="Genomic_DNA"/>
</dbReference>
<accession>A0A2U1NH85</accession>
<feature type="transmembrane region" description="Helical" evidence="3">
    <location>
        <begin position="137"/>
        <end position="155"/>
    </location>
</feature>
<reference evidence="5 6" key="1">
    <citation type="journal article" date="2018" name="Mol. Plant">
        <title>The genome of Artemisia annua provides insight into the evolution of Asteraceae family and artemisinin biosynthesis.</title>
        <authorList>
            <person name="Shen Q."/>
            <person name="Zhang L."/>
            <person name="Liao Z."/>
            <person name="Wang S."/>
            <person name="Yan T."/>
            <person name="Shi P."/>
            <person name="Liu M."/>
            <person name="Fu X."/>
            <person name="Pan Q."/>
            <person name="Wang Y."/>
            <person name="Lv Z."/>
            <person name="Lu X."/>
            <person name="Zhang F."/>
            <person name="Jiang W."/>
            <person name="Ma Y."/>
            <person name="Chen M."/>
            <person name="Hao X."/>
            <person name="Li L."/>
            <person name="Tang Y."/>
            <person name="Lv G."/>
            <person name="Zhou Y."/>
            <person name="Sun X."/>
            <person name="Brodelius P.E."/>
            <person name="Rose J.K.C."/>
            <person name="Tang K."/>
        </authorList>
    </citation>
    <scope>NUCLEOTIDE SEQUENCE [LARGE SCALE GENOMIC DNA]</scope>
    <source>
        <strain evidence="6">cv. Huhao1</strain>
        <tissue evidence="5">Leaf</tissue>
    </source>
</reference>
<dbReference type="STRING" id="35608.A0A2U1NH85"/>
<organism evidence="5 6">
    <name type="scientific">Artemisia annua</name>
    <name type="common">Sweet wormwood</name>
    <dbReference type="NCBI Taxonomy" id="35608"/>
    <lineage>
        <taxon>Eukaryota</taxon>
        <taxon>Viridiplantae</taxon>
        <taxon>Streptophyta</taxon>
        <taxon>Embryophyta</taxon>
        <taxon>Tracheophyta</taxon>
        <taxon>Spermatophyta</taxon>
        <taxon>Magnoliopsida</taxon>
        <taxon>eudicotyledons</taxon>
        <taxon>Gunneridae</taxon>
        <taxon>Pentapetalae</taxon>
        <taxon>asterids</taxon>
        <taxon>campanulids</taxon>
        <taxon>Asterales</taxon>
        <taxon>Asteraceae</taxon>
        <taxon>Asteroideae</taxon>
        <taxon>Anthemideae</taxon>
        <taxon>Artemisiinae</taxon>
        <taxon>Artemisia</taxon>
    </lineage>
</organism>
<keyword evidence="1 5" id="KW-0378">Hydrolase</keyword>
<dbReference type="Gene3D" id="3.40.50.1700">
    <property type="entry name" value="Glycoside hydrolase family 3 C-terminal domain"/>
    <property type="match status" value="1"/>
</dbReference>
<keyword evidence="3" id="KW-1133">Transmembrane helix</keyword>
<evidence type="ECO:0000259" key="4">
    <source>
        <dbReference type="Pfam" id="PF01915"/>
    </source>
</evidence>
<keyword evidence="2" id="KW-0326">Glycosidase</keyword>
<proteinExistence type="predicted"/>
<name>A0A2U1NH85_ARTAN</name>
<dbReference type="AlphaFoldDB" id="A0A2U1NH85"/>
<keyword evidence="6" id="KW-1185">Reference proteome</keyword>
<evidence type="ECO:0000313" key="6">
    <source>
        <dbReference type="Proteomes" id="UP000245207"/>
    </source>
</evidence>
<dbReference type="PANTHER" id="PTHR30620">
    <property type="entry name" value="PERIPLASMIC BETA-GLUCOSIDASE-RELATED"/>
    <property type="match status" value="1"/>
</dbReference>
<dbReference type="OrthoDB" id="416222at2759"/>
<protein>
    <submittedName>
        <fullName evidence="5">Glycosyl hydrolase family protein</fullName>
    </submittedName>
</protein>
<feature type="domain" description="Glycoside hydrolase family 3 C-terminal" evidence="4">
    <location>
        <begin position="314"/>
        <end position="434"/>
    </location>
</feature>